<dbReference type="InterPro" id="IPR018114">
    <property type="entry name" value="TRYPSIN_HIS"/>
</dbReference>
<dbReference type="InterPro" id="IPR043504">
    <property type="entry name" value="Peptidase_S1_PA_chymotrypsin"/>
</dbReference>
<dbReference type="Proteomes" id="UP000887540">
    <property type="component" value="Unplaced"/>
</dbReference>
<reference evidence="7" key="1">
    <citation type="submission" date="2022-11" db="UniProtKB">
        <authorList>
            <consortium name="WormBaseParasite"/>
        </authorList>
    </citation>
    <scope>IDENTIFICATION</scope>
</reference>
<dbReference type="SUPFAM" id="SSF50494">
    <property type="entry name" value="Trypsin-like serine proteases"/>
    <property type="match status" value="1"/>
</dbReference>
<feature type="signal peptide" evidence="4">
    <location>
        <begin position="1"/>
        <end position="18"/>
    </location>
</feature>
<keyword evidence="4" id="KW-0732">Signal</keyword>
<dbReference type="Gene3D" id="2.40.10.10">
    <property type="entry name" value="Trypsin-like serine proteases"/>
    <property type="match status" value="1"/>
</dbReference>
<evidence type="ECO:0000256" key="3">
    <source>
        <dbReference type="ARBA" id="ARBA00023157"/>
    </source>
</evidence>
<dbReference type="InterPro" id="IPR009003">
    <property type="entry name" value="Peptidase_S1_PA"/>
</dbReference>
<accession>A0A914CC93</accession>
<evidence type="ECO:0000256" key="4">
    <source>
        <dbReference type="SAM" id="SignalP"/>
    </source>
</evidence>
<keyword evidence="2" id="KW-0378">Hydrolase</keyword>
<sequence length="139" mass="15984">MELKFLLLTYLFYLGVLGYHECGVSYTQEVPKPYIINKQHQIGTWPWVVSMHLNGQKKCTGFIISPKYVLTAAHCYMHAILSDEKKPHRFSIHAGTVYANEGEVVPIKKVTTYDNYISEDMENDIVLLEILDTPKVMKC</sequence>
<evidence type="ECO:0000259" key="5">
    <source>
        <dbReference type="PROSITE" id="PS50240"/>
    </source>
</evidence>
<keyword evidence="3" id="KW-1015">Disulfide bond</keyword>
<keyword evidence="1" id="KW-0645">Protease</keyword>
<dbReference type="WBParaSite" id="ACRNAN_Path_815.g3093.t1">
    <property type="protein sequence ID" value="ACRNAN_Path_815.g3093.t1"/>
    <property type="gene ID" value="ACRNAN_Path_815.g3093"/>
</dbReference>
<evidence type="ECO:0000313" key="6">
    <source>
        <dbReference type="Proteomes" id="UP000887540"/>
    </source>
</evidence>
<dbReference type="PROSITE" id="PS00134">
    <property type="entry name" value="TRYPSIN_HIS"/>
    <property type="match status" value="1"/>
</dbReference>
<protein>
    <submittedName>
        <fullName evidence="7">Peptidase S1 domain-containing protein</fullName>
    </submittedName>
</protein>
<organism evidence="6 7">
    <name type="scientific">Acrobeloides nanus</name>
    <dbReference type="NCBI Taxonomy" id="290746"/>
    <lineage>
        <taxon>Eukaryota</taxon>
        <taxon>Metazoa</taxon>
        <taxon>Ecdysozoa</taxon>
        <taxon>Nematoda</taxon>
        <taxon>Chromadorea</taxon>
        <taxon>Rhabditida</taxon>
        <taxon>Tylenchina</taxon>
        <taxon>Cephalobomorpha</taxon>
        <taxon>Cephaloboidea</taxon>
        <taxon>Cephalobidae</taxon>
        <taxon>Acrobeloides</taxon>
    </lineage>
</organism>
<dbReference type="GO" id="GO:0004252">
    <property type="term" value="F:serine-type endopeptidase activity"/>
    <property type="evidence" value="ECO:0007669"/>
    <property type="project" value="InterPro"/>
</dbReference>
<proteinExistence type="predicted"/>
<dbReference type="GO" id="GO:0006508">
    <property type="term" value="P:proteolysis"/>
    <property type="evidence" value="ECO:0007669"/>
    <property type="project" value="UniProtKB-KW"/>
</dbReference>
<dbReference type="PANTHER" id="PTHR24252">
    <property type="entry name" value="ACROSIN-RELATED"/>
    <property type="match status" value="1"/>
</dbReference>
<evidence type="ECO:0000256" key="2">
    <source>
        <dbReference type="ARBA" id="ARBA00022801"/>
    </source>
</evidence>
<dbReference type="Pfam" id="PF00089">
    <property type="entry name" value="Trypsin"/>
    <property type="match status" value="1"/>
</dbReference>
<evidence type="ECO:0000313" key="7">
    <source>
        <dbReference type="WBParaSite" id="ACRNAN_Path_815.g3093.t1"/>
    </source>
</evidence>
<dbReference type="AlphaFoldDB" id="A0A914CC93"/>
<keyword evidence="6" id="KW-1185">Reference proteome</keyword>
<name>A0A914CC93_9BILA</name>
<dbReference type="PROSITE" id="PS50240">
    <property type="entry name" value="TRYPSIN_DOM"/>
    <property type="match status" value="1"/>
</dbReference>
<feature type="domain" description="Peptidase S1" evidence="5">
    <location>
        <begin position="35"/>
        <end position="139"/>
    </location>
</feature>
<feature type="chain" id="PRO_5037230434" evidence="4">
    <location>
        <begin position="19"/>
        <end position="139"/>
    </location>
</feature>
<dbReference type="InterPro" id="IPR001254">
    <property type="entry name" value="Trypsin_dom"/>
</dbReference>
<evidence type="ECO:0000256" key="1">
    <source>
        <dbReference type="ARBA" id="ARBA00022670"/>
    </source>
</evidence>
<dbReference type="PANTHER" id="PTHR24252:SF17">
    <property type="entry name" value="SUPPRESSOR OF TUMORIGENICITY 14 PROTEIN HOMOLOG-RELATED"/>
    <property type="match status" value="1"/>
</dbReference>